<dbReference type="InterPro" id="IPR018978">
    <property type="entry name" value="SDO1/SBDS_central"/>
</dbReference>
<comment type="caution">
    <text evidence="10">The sequence shown here is derived from an EMBL/GenBank/DDBJ whole genome shotgun (WGS) entry which is preliminary data.</text>
</comment>
<evidence type="ECO:0000313" key="10">
    <source>
        <dbReference type="EMBL" id="TKA34919.1"/>
    </source>
</evidence>
<proteinExistence type="inferred from homology"/>
<dbReference type="PANTHER" id="PTHR10927:SF1">
    <property type="entry name" value="RIBOSOME MATURATION PROTEIN SBDS"/>
    <property type="match status" value="1"/>
</dbReference>
<dbReference type="AlphaFoldDB" id="A0A4V5N709"/>
<evidence type="ECO:0000256" key="5">
    <source>
        <dbReference type="ARBA" id="ARBA00049708"/>
    </source>
</evidence>
<dbReference type="InterPro" id="IPR037188">
    <property type="entry name" value="Sdo1/SBDS_central_sf"/>
</dbReference>
<dbReference type="GO" id="GO:0005737">
    <property type="term" value="C:cytoplasm"/>
    <property type="evidence" value="ECO:0007669"/>
    <property type="project" value="UniProtKB-SubCell"/>
</dbReference>
<feature type="domain" description="Ribosome maturation protein SDO1/SBDS N-terminal" evidence="7">
    <location>
        <begin position="17"/>
        <end position="103"/>
    </location>
</feature>
<reference evidence="10 11" key="1">
    <citation type="submission" date="2017-03" db="EMBL/GenBank/DDBJ databases">
        <title>Genomes of endolithic fungi from Antarctica.</title>
        <authorList>
            <person name="Coleine C."/>
            <person name="Masonjones S."/>
            <person name="Stajich J.E."/>
        </authorList>
    </citation>
    <scope>NUCLEOTIDE SEQUENCE [LARGE SCALE GENOMIC DNA]</scope>
    <source>
        <strain evidence="10 11">CCFEE 5311</strain>
    </source>
</reference>
<dbReference type="Pfam" id="PF01172">
    <property type="entry name" value="SBDS_N"/>
    <property type="match status" value="1"/>
</dbReference>
<evidence type="ECO:0000256" key="1">
    <source>
        <dbReference type="ARBA" id="ARBA00004496"/>
    </source>
</evidence>
<name>A0A4V5N709_9PEZI</name>
<evidence type="ECO:0000256" key="6">
    <source>
        <dbReference type="SAM" id="MobiDB-lite"/>
    </source>
</evidence>
<organism evidence="10 11">
    <name type="scientific">Friedmanniomyces endolithicus</name>
    <dbReference type="NCBI Taxonomy" id="329885"/>
    <lineage>
        <taxon>Eukaryota</taxon>
        <taxon>Fungi</taxon>
        <taxon>Dikarya</taxon>
        <taxon>Ascomycota</taxon>
        <taxon>Pezizomycotina</taxon>
        <taxon>Dothideomycetes</taxon>
        <taxon>Dothideomycetidae</taxon>
        <taxon>Mycosphaerellales</taxon>
        <taxon>Teratosphaeriaceae</taxon>
        <taxon>Friedmanniomyces</taxon>
    </lineage>
</organism>
<evidence type="ECO:0000259" key="7">
    <source>
        <dbReference type="Pfam" id="PF01172"/>
    </source>
</evidence>
<dbReference type="Pfam" id="PF20268">
    <property type="entry name" value="SBDS_C"/>
    <property type="match status" value="1"/>
</dbReference>
<accession>A0A4V5N709</accession>
<evidence type="ECO:0000256" key="4">
    <source>
        <dbReference type="ARBA" id="ARBA00022517"/>
    </source>
</evidence>
<dbReference type="STRING" id="329885.A0A4V5N709"/>
<dbReference type="Gene3D" id="1.10.10.900">
    <property type="entry name" value="SBDS protein C-terminal domain, subdomain 1"/>
    <property type="match status" value="1"/>
</dbReference>
<evidence type="ECO:0008006" key="12">
    <source>
        <dbReference type="Google" id="ProtNLM"/>
    </source>
</evidence>
<dbReference type="GO" id="GO:0042254">
    <property type="term" value="P:ribosome biogenesis"/>
    <property type="evidence" value="ECO:0007669"/>
    <property type="project" value="UniProtKB-KW"/>
</dbReference>
<dbReference type="PANTHER" id="PTHR10927">
    <property type="entry name" value="RIBOSOME MATURATION PROTEIN SBDS"/>
    <property type="match status" value="1"/>
</dbReference>
<gene>
    <name evidence="10" type="ORF">B0A54_13882</name>
</gene>
<dbReference type="EMBL" id="NAJP01000075">
    <property type="protein sequence ID" value="TKA34919.1"/>
    <property type="molecule type" value="Genomic_DNA"/>
</dbReference>
<evidence type="ECO:0000256" key="3">
    <source>
        <dbReference type="ARBA" id="ARBA00022490"/>
    </source>
</evidence>
<dbReference type="InterPro" id="IPR036786">
    <property type="entry name" value="Ribosome_mat_SBDS_N_sf"/>
</dbReference>
<dbReference type="SUPFAM" id="SSF109728">
    <property type="entry name" value="Hypothetical protein AF0491, middle domain"/>
    <property type="match status" value="1"/>
</dbReference>
<dbReference type="Pfam" id="PF09377">
    <property type="entry name" value="SBDS_domain_II"/>
    <property type="match status" value="1"/>
</dbReference>
<comment type="similarity">
    <text evidence="2">Belongs to the SDO1/SBDS family.</text>
</comment>
<dbReference type="OrthoDB" id="10253092at2759"/>
<feature type="compositionally biased region" description="Low complexity" evidence="6">
    <location>
        <begin position="185"/>
        <end position="196"/>
    </location>
</feature>
<dbReference type="Proteomes" id="UP000310066">
    <property type="component" value="Unassembled WGS sequence"/>
</dbReference>
<keyword evidence="3" id="KW-0963">Cytoplasm</keyword>
<dbReference type="InterPro" id="IPR046928">
    <property type="entry name" value="SDO1/SBDS_C"/>
</dbReference>
<feature type="domain" description="Ribosome maturation protein SDO1/SBDS central" evidence="8">
    <location>
        <begin position="112"/>
        <end position="237"/>
    </location>
</feature>
<keyword evidence="4" id="KW-0690">Ribosome biogenesis</keyword>
<evidence type="ECO:0000313" key="11">
    <source>
        <dbReference type="Proteomes" id="UP000310066"/>
    </source>
</evidence>
<evidence type="ECO:0000259" key="8">
    <source>
        <dbReference type="Pfam" id="PF09377"/>
    </source>
</evidence>
<feature type="domain" description="Ribosome maturation protein SDO1/SBDS C-terminal" evidence="9">
    <location>
        <begin position="253"/>
        <end position="329"/>
    </location>
</feature>
<comment type="subunit">
    <text evidence="5">Associates with the 60S ribosomal subunit.</text>
</comment>
<evidence type="ECO:0000259" key="9">
    <source>
        <dbReference type="Pfam" id="PF20268"/>
    </source>
</evidence>
<dbReference type="SUPFAM" id="SSF89895">
    <property type="entry name" value="FYSH domain"/>
    <property type="match status" value="1"/>
</dbReference>
<feature type="region of interest" description="Disordered" evidence="6">
    <location>
        <begin position="147"/>
        <end position="213"/>
    </location>
</feature>
<dbReference type="Gene3D" id="3.30.70.240">
    <property type="match status" value="1"/>
</dbReference>
<sequence length="336" mass="36268">MPSAQINQPSNQIRLTNVSLVRMKKGKKRYEIACYKNTVTSFRAGHETDLDSVLQIPNVFVNVSKGQVAPNEDLKKSFPGMSRDEIVLEILKKGEIQVGEKERGAELERMQREVVEIVAGRLVDPKSKRVYTVGMIEKALDQLSSQGGHAVGRQAAKGHQGGGAAADRSKSREESTATTDSGTVTSAGAEASTEGEAPADKAKPKWTGVTTNKSAKSQALEAMKALIAHQPIPVARARMRLRITCPTSILKQTVKAPATIPTSDDAAEEAVKGTVKDKILSFVEQVESQDVLGEEWEVVGFVEPGSFKTLSEFVSTQTKGRARAEVLDMAVTHEGD</sequence>
<dbReference type="Gene3D" id="3.30.1250.10">
    <property type="entry name" value="Ribosome maturation protein SBDS, N-terminal domain"/>
    <property type="match status" value="1"/>
</dbReference>
<comment type="subcellular location">
    <subcellularLocation>
        <location evidence="1">Cytoplasm</location>
    </subcellularLocation>
</comment>
<dbReference type="InterPro" id="IPR039100">
    <property type="entry name" value="Sdo1/SBDS-like"/>
</dbReference>
<evidence type="ECO:0000256" key="2">
    <source>
        <dbReference type="ARBA" id="ARBA00007433"/>
    </source>
</evidence>
<dbReference type="InterPro" id="IPR019783">
    <property type="entry name" value="SDO1/SBDS_N"/>
</dbReference>
<protein>
    <recommendedName>
        <fullName evidence="12">SBDS family rRNA metabolism protein</fullName>
    </recommendedName>
</protein>